<keyword evidence="3" id="KW-1185">Reference proteome</keyword>
<dbReference type="Proteomes" id="UP000499080">
    <property type="component" value="Unassembled WGS sequence"/>
</dbReference>
<reference evidence="2 3" key="1">
    <citation type="journal article" date="2019" name="Sci. Rep.">
        <title>Orb-weaving spider Araneus ventricosus genome elucidates the spidroin gene catalogue.</title>
        <authorList>
            <person name="Kono N."/>
            <person name="Nakamura H."/>
            <person name="Ohtoshi R."/>
            <person name="Moran D.A.P."/>
            <person name="Shinohara A."/>
            <person name="Yoshida Y."/>
            <person name="Fujiwara M."/>
            <person name="Mori M."/>
            <person name="Tomita M."/>
            <person name="Arakawa K."/>
        </authorList>
    </citation>
    <scope>NUCLEOTIDE SEQUENCE [LARGE SCALE GENOMIC DNA]</scope>
</reference>
<proteinExistence type="predicted"/>
<accession>A0A4Y2M101</accession>
<gene>
    <name evidence="2" type="ORF">AVEN_226149_1</name>
</gene>
<organism evidence="2 3">
    <name type="scientific">Araneus ventricosus</name>
    <name type="common">Orbweaver spider</name>
    <name type="synonym">Epeira ventricosa</name>
    <dbReference type="NCBI Taxonomy" id="182803"/>
    <lineage>
        <taxon>Eukaryota</taxon>
        <taxon>Metazoa</taxon>
        <taxon>Ecdysozoa</taxon>
        <taxon>Arthropoda</taxon>
        <taxon>Chelicerata</taxon>
        <taxon>Arachnida</taxon>
        <taxon>Araneae</taxon>
        <taxon>Araneomorphae</taxon>
        <taxon>Entelegynae</taxon>
        <taxon>Araneoidea</taxon>
        <taxon>Araneidae</taxon>
        <taxon>Araneus</taxon>
    </lineage>
</organism>
<dbReference type="EMBL" id="BGPR01006591">
    <property type="protein sequence ID" value="GBN20274.1"/>
    <property type="molecule type" value="Genomic_DNA"/>
</dbReference>
<feature type="region of interest" description="Disordered" evidence="1">
    <location>
        <begin position="34"/>
        <end position="54"/>
    </location>
</feature>
<evidence type="ECO:0000313" key="2">
    <source>
        <dbReference type="EMBL" id="GBN20274.1"/>
    </source>
</evidence>
<comment type="caution">
    <text evidence="2">The sequence shown here is derived from an EMBL/GenBank/DDBJ whole genome shotgun (WGS) entry which is preliminary data.</text>
</comment>
<sequence>MLADDRRLSLRMIAEEWKRSLDSVSNIIHEHLQKHRQGMDRGHPTASGTGSQMLTSSTTAFHSTFCSTPSTASRRHFGPCEGRPFSGQGRDHRQLPLNLLKICRRKSMEIGCPLTRTRL</sequence>
<protein>
    <submittedName>
        <fullName evidence="2">Uncharacterized protein</fullName>
    </submittedName>
</protein>
<dbReference type="OrthoDB" id="616263at2759"/>
<name>A0A4Y2M101_ARAVE</name>
<evidence type="ECO:0000313" key="3">
    <source>
        <dbReference type="Proteomes" id="UP000499080"/>
    </source>
</evidence>
<dbReference type="AlphaFoldDB" id="A0A4Y2M101"/>
<evidence type="ECO:0000256" key="1">
    <source>
        <dbReference type="SAM" id="MobiDB-lite"/>
    </source>
</evidence>